<evidence type="ECO:0000256" key="1">
    <source>
        <dbReference type="ARBA" id="ARBA00004651"/>
    </source>
</evidence>
<dbReference type="EMBL" id="JBEWYP010000003">
    <property type="protein sequence ID" value="MET7029204.1"/>
    <property type="molecule type" value="Genomic_DNA"/>
</dbReference>
<dbReference type="InterPro" id="IPR017850">
    <property type="entry name" value="Alkaline_phosphatase_core_sf"/>
</dbReference>
<evidence type="ECO:0000313" key="9">
    <source>
        <dbReference type="Proteomes" id="UP001549773"/>
    </source>
</evidence>
<feature type="domain" description="Sulfatase N-terminal" evidence="7">
    <location>
        <begin position="239"/>
        <end position="528"/>
    </location>
</feature>
<dbReference type="PANTHER" id="PTHR47371:SF3">
    <property type="entry name" value="PHOSPHOGLYCEROL TRANSFERASE I"/>
    <property type="match status" value="1"/>
</dbReference>
<dbReference type="Proteomes" id="UP001549773">
    <property type="component" value="Unassembled WGS sequence"/>
</dbReference>
<dbReference type="CDD" id="cd16015">
    <property type="entry name" value="LTA_synthase"/>
    <property type="match status" value="1"/>
</dbReference>
<reference evidence="8 9" key="1">
    <citation type="submission" date="2024-07" db="EMBL/GenBank/DDBJ databases">
        <title>The genome sequence of type strain Sediminicola luteus GDMCC 1.2596T.</title>
        <authorList>
            <person name="Liu Y."/>
        </authorList>
    </citation>
    <scope>NUCLEOTIDE SEQUENCE [LARGE SCALE GENOMIC DNA]</scope>
    <source>
        <strain evidence="8 9">GDMCC 1.2596</strain>
    </source>
</reference>
<feature type="transmembrane region" description="Helical" evidence="6">
    <location>
        <begin position="131"/>
        <end position="153"/>
    </location>
</feature>
<accession>A0ABV2TY25</accession>
<evidence type="ECO:0000313" key="8">
    <source>
        <dbReference type="EMBL" id="MET7029204.1"/>
    </source>
</evidence>
<comment type="subcellular location">
    <subcellularLocation>
        <location evidence="1">Cell membrane</location>
        <topology evidence="1">Multi-pass membrane protein</topology>
    </subcellularLocation>
</comment>
<feature type="transmembrane region" description="Helical" evidence="6">
    <location>
        <begin position="59"/>
        <end position="80"/>
    </location>
</feature>
<feature type="transmembrane region" description="Helical" evidence="6">
    <location>
        <begin position="21"/>
        <end position="39"/>
    </location>
</feature>
<dbReference type="SUPFAM" id="SSF53649">
    <property type="entry name" value="Alkaline phosphatase-like"/>
    <property type="match status" value="1"/>
</dbReference>
<keyword evidence="9" id="KW-1185">Reference proteome</keyword>
<evidence type="ECO:0000259" key="7">
    <source>
        <dbReference type="Pfam" id="PF00884"/>
    </source>
</evidence>
<dbReference type="Gene3D" id="3.40.720.10">
    <property type="entry name" value="Alkaline Phosphatase, subunit A"/>
    <property type="match status" value="1"/>
</dbReference>
<organism evidence="8 9">
    <name type="scientific">Sediminicola luteus</name>
    <dbReference type="NCBI Taxonomy" id="319238"/>
    <lineage>
        <taxon>Bacteria</taxon>
        <taxon>Pseudomonadati</taxon>
        <taxon>Bacteroidota</taxon>
        <taxon>Flavobacteriia</taxon>
        <taxon>Flavobacteriales</taxon>
        <taxon>Flavobacteriaceae</taxon>
        <taxon>Sediminicola</taxon>
    </lineage>
</organism>
<evidence type="ECO:0000256" key="3">
    <source>
        <dbReference type="ARBA" id="ARBA00022692"/>
    </source>
</evidence>
<sequence length="799" mass="92040">MQVEEKITKHAPRKTLREYTRLVIAFFGCLVVISCYQFIRLYLSGVLDVFVGKSLLLQLFHHLGYASLVGLLLVFGFNFLESRKPNFGFVVTIIILIIGLLTEVLLTEYYLANYEILEVNILSLTWYGVNIWKISTIVLMAIISMLSLFFLFYKITVKVHRIISKMYPLTIVFFSLFLAALASEKKPINENKTQHLTVSLAEEWLDLNKYDGKVEFPLLQPTKTEDRLGEFFNLKAEKPNIVILIVDGLGSDFLGKDPNYEGFTPYLESLKGSSLFWTNYVSNVGQSSEVLPSIIGSLPFGKKGFTNTKISPERNTLYGILKANGYYTSFNYGGNSSINFLDRFLYEERVDYILDRKNFDDTYELQKEDAAGLSLGYPDRELFKKYNADFIEYPRARFDVIQTLSTKNPSLIPNLSYYEDKVDRILEKEALGSKPRKIVENNKEIFAGLYYMDQSIKLFFKNYKKKRTFENTIFIITGTHNLSDLPHGNNLDRYRVPLLIYSPLLKQTKQFNSLSSHADLAPSILALLTQKYKLDLPSETAWLGSGLVNNGMYDKEKKILFLREKNNIREYIQGDHFISRNTVFKLGTDLVLKKEKDEQIIRETKDGYRNSKAINNYLNNNNKIIPTSLALFKKPKNEFSKQEQIWVNSVFGGADFDNAYSTARDLALNNERDRAMLLSRYILTKIPGHADTEILLGRVNAWNEAYGESIAILKEVIRKYPTYSDGYAALLDVYFWSDKNQEALLLIDPLKKHNIKSPDVIKKMTRAMENMKQEALENPNAVYFDYTKIKAYLDQVTIK</sequence>
<dbReference type="Pfam" id="PF00884">
    <property type="entry name" value="Sulfatase"/>
    <property type="match status" value="1"/>
</dbReference>
<proteinExistence type="predicted"/>
<protein>
    <submittedName>
        <fullName evidence="8">LTA synthase family protein</fullName>
    </submittedName>
</protein>
<keyword evidence="2" id="KW-1003">Cell membrane</keyword>
<evidence type="ECO:0000256" key="5">
    <source>
        <dbReference type="ARBA" id="ARBA00023136"/>
    </source>
</evidence>
<feature type="transmembrane region" description="Helical" evidence="6">
    <location>
        <begin position="165"/>
        <end position="183"/>
    </location>
</feature>
<keyword evidence="3 6" id="KW-0812">Transmembrane</keyword>
<dbReference type="InterPro" id="IPR011990">
    <property type="entry name" value="TPR-like_helical_dom_sf"/>
</dbReference>
<evidence type="ECO:0000256" key="2">
    <source>
        <dbReference type="ARBA" id="ARBA00022475"/>
    </source>
</evidence>
<keyword evidence="5 6" id="KW-0472">Membrane</keyword>
<evidence type="ECO:0000256" key="4">
    <source>
        <dbReference type="ARBA" id="ARBA00022989"/>
    </source>
</evidence>
<name>A0ABV2TY25_9FLAO</name>
<dbReference type="RefSeq" id="WP_354618029.1">
    <property type="nucleotide sequence ID" value="NZ_JBEWYP010000003.1"/>
</dbReference>
<comment type="caution">
    <text evidence="8">The sequence shown here is derived from an EMBL/GenBank/DDBJ whole genome shotgun (WGS) entry which is preliminary data.</text>
</comment>
<dbReference type="SUPFAM" id="SSF48452">
    <property type="entry name" value="TPR-like"/>
    <property type="match status" value="1"/>
</dbReference>
<feature type="transmembrane region" description="Helical" evidence="6">
    <location>
        <begin position="87"/>
        <end position="111"/>
    </location>
</feature>
<dbReference type="Gene3D" id="1.25.40.10">
    <property type="entry name" value="Tetratricopeptide repeat domain"/>
    <property type="match status" value="1"/>
</dbReference>
<gene>
    <name evidence="8" type="ORF">ABXZ32_07345</name>
</gene>
<keyword evidence="4 6" id="KW-1133">Transmembrane helix</keyword>
<dbReference type="PANTHER" id="PTHR47371">
    <property type="entry name" value="LIPOTEICHOIC ACID SYNTHASE"/>
    <property type="match status" value="1"/>
</dbReference>
<evidence type="ECO:0000256" key="6">
    <source>
        <dbReference type="SAM" id="Phobius"/>
    </source>
</evidence>
<dbReference type="PROSITE" id="PS51257">
    <property type="entry name" value="PROKAR_LIPOPROTEIN"/>
    <property type="match status" value="1"/>
</dbReference>
<dbReference type="InterPro" id="IPR000917">
    <property type="entry name" value="Sulfatase_N"/>
</dbReference>
<dbReference type="InterPro" id="IPR050448">
    <property type="entry name" value="OpgB/LTA_synthase_biosynth"/>
</dbReference>